<dbReference type="EMBL" id="LNYO01000024">
    <property type="protein sequence ID" value="KTD33307.1"/>
    <property type="molecule type" value="Genomic_DNA"/>
</dbReference>
<dbReference type="STRING" id="45070.Lnau_2955"/>
<keyword evidence="5" id="KW-1185">Reference proteome</keyword>
<keyword evidence="4" id="KW-0489">Methyltransferase</keyword>
<keyword evidence="3" id="KW-0472">Membrane</keyword>
<dbReference type="GO" id="GO:0032259">
    <property type="term" value="P:methylation"/>
    <property type="evidence" value="ECO:0007669"/>
    <property type="project" value="UniProtKB-KW"/>
</dbReference>
<dbReference type="PANTHER" id="PTHR38043">
    <property type="entry name" value="PROTEIN HEMX"/>
    <property type="match status" value="1"/>
</dbReference>
<feature type="compositionally biased region" description="Basic and acidic residues" evidence="2">
    <location>
        <begin position="7"/>
        <end position="20"/>
    </location>
</feature>
<keyword evidence="3" id="KW-0812">Transmembrane</keyword>
<keyword evidence="4" id="KW-0808">Transferase</keyword>
<gene>
    <name evidence="4" type="primary">hemX</name>
    <name evidence="4" type="ORF">Lnau_2955</name>
</gene>
<dbReference type="InterPro" id="IPR007470">
    <property type="entry name" value="HemX"/>
</dbReference>
<accession>A0A0W0WLU7</accession>
<dbReference type="RefSeq" id="WP_058505906.1">
    <property type="nucleotide sequence ID" value="NZ_CAAAIF010000008.1"/>
</dbReference>
<dbReference type="GO" id="GO:0008168">
    <property type="term" value="F:methyltransferase activity"/>
    <property type="evidence" value="ECO:0007669"/>
    <property type="project" value="UniProtKB-KW"/>
</dbReference>
<evidence type="ECO:0000256" key="2">
    <source>
        <dbReference type="SAM" id="MobiDB-lite"/>
    </source>
</evidence>
<dbReference type="Pfam" id="PF04375">
    <property type="entry name" value="HemX"/>
    <property type="match status" value="1"/>
</dbReference>
<evidence type="ECO:0000256" key="3">
    <source>
        <dbReference type="SAM" id="Phobius"/>
    </source>
</evidence>
<protein>
    <submittedName>
        <fullName evidence="4">Uroporphyrinogen III methylase</fullName>
    </submittedName>
</protein>
<reference evidence="4 5" key="1">
    <citation type="submission" date="2015-11" db="EMBL/GenBank/DDBJ databases">
        <title>Genomic analysis of 38 Legionella species identifies large and diverse effector repertoires.</title>
        <authorList>
            <person name="Burstein D."/>
            <person name="Amaro F."/>
            <person name="Zusman T."/>
            <person name="Lifshitz Z."/>
            <person name="Cohen O."/>
            <person name="Gilbert J.A."/>
            <person name="Pupko T."/>
            <person name="Shuman H.A."/>
            <person name="Segal G."/>
        </authorList>
    </citation>
    <scope>NUCLEOTIDE SEQUENCE [LARGE SCALE GENOMIC DNA]</scope>
    <source>
        <strain evidence="4 5">ATCC 49506</strain>
    </source>
</reference>
<feature type="region of interest" description="Disordered" evidence="2">
    <location>
        <begin position="1"/>
        <end position="38"/>
    </location>
</feature>
<feature type="coiled-coil region" evidence="1">
    <location>
        <begin position="65"/>
        <end position="128"/>
    </location>
</feature>
<dbReference type="Proteomes" id="UP000054725">
    <property type="component" value="Unassembled WGS sequence"/>
</dbReference>
<evidence type="ECO:0000313" key="5">
    <source>
        <dbReference type="Proteomes" id="UP000054725"/>
    </source>
</evidence>
<dbReference type="AlphaFoldDB" id="A0A0W0WLU7"/>
<organism evidence="4 5">
    <name type="scientific">Legionella nautarum</name>
    <dbReference type="NCBI Taxonomy" id="45070"/>
    <lineage>
        <taxon>Bacteria</taxon>
        <taxon>Pseudomonadati</taxon>
        <taxon>Pseudomonadota</taxon>
        <taxon>Gammaproteobacteria</taxon>
        <taxon>Legionellales</taxon>
        <taxon>Legionellaceae</taxon>
        <taxon>Legionella</taxon>
    </lineage>
</organism>
<evidence type="ECO:0000256" key="1">
    <source>
        <dbReference type="SAM" id="Coils"/>
    </source>
</evidence>
<proteinExistence type="predicted"/>
<sequence>MANNNEEQTKSSKPADKPSQLDKIQNKSATKAGPSSKPLARRIPLLSSALALLALLVAFYAIYAAKQSQERNQQQTQTINRTIEEIKQQQSDTQNNLNTVKTTTHQSQTNMQNQMQAMHENLESALQQRLFQTQDWLLLKARYYLELAQINAHWSDDQGATISLLQQADALLRNIPDQQLFNIRQAIAQEIVQLQSLPKIDVAGLLSQLDAAENAIDNLPIKQPLDNSQLNQASNKENPGWRQKFKESIYVLEKLVVVRRNDEDIQPLLSPLHQTLLRDSIRFNLQEAQWALLHNNSKIYQLALSQALKNIKRAFNENALATQTLIKQLQSLQQEKLETVRPTIDQSLILLNQLIASKQTQSMDTSTTEGGKAQ</sequence>
<keyword evidence="1" id="KW-0175">Coiled coil</keyword>
<comment type="caution">
    <text evidence="4">The sequence shown here is derived from an EMBL/GenBank/DDBJ whole genome shotgun (WGS) entry which is preliminary data.</text>
</comment>
<dbReference type="PANTHER" id="PTHR38043:SF1">
    <property type="entry name" value="PROTEIN HEMX"/>
    <property type="match status" value="1"/>
</dbReference>
<keyword evidence="3" id="KW-1133">Transmembrane helix</keyword>
<dbReference type="OrthoDB" id="5653077at2"/>
<dbReference type="PATRIC" id="fig|45070.6.peg.3115"/>
<evidence type="ECO:0000313" key="4">
    <source>
        <dbReference type="EMBL" id="KTD33307.1"/>
    </source>
</evidence>
<feature type="transmembrane region" description="Helical" evidence="3">
    <location>
        <begin position="43"/>
        <end position="63"/>
    </location>
</feature>
<name>A0A0W0WLU7_9GAMM</name>